<proteinExistence type="predicted"/>
<reference evidence="5" key="1">
    <citation type="submission" date="2017-06" db="EMBL/GenBank/DDBJ databases">
        <authorList>
            <person name="Varghese N."/>
            <person name="Submissions S."/>
        </authorList>
    </citation>
    <scope>NUCLEOTIDE SEQUENCE [LARGE SCALE GENOMIC DNA]</scope>
    <source>
        <strain evidence="5">LNB2</strain>
    </source>
</reference>
<dbReference type="GO" id="GO:0003700">
    <property type="term" value="F:DNA-binding transcription factor activity"/>
    <property type="evidence" value="ECO:0007669"/>
    <property type="project" value="TreeGrafter"/>
</dbReference>
<dbReference type="AlphaFoldDB" id="A0A239H2H4"/>
<dbReference type="InterPro" id="IPR009057">
    <property type="entry name" value="Homeodomain-like_sf"/>
</dbReference>
<gene>
    <name evidence="4" type="ORF">SAMN06295912_1151</name>
</gene>
<evidence type="ECO:0000256" key="2">
    <source>
        <dbReference type="PROSITE-ProRule" id="PRU00335"/>
    </source>
</evidence>
<dbReference type="InterPro" id="IPR036271">
    <property type="entry name" value="Tet_transcr_reg_TetR-rel_C_sf"/>
</dbReference>
<name>A0A239H2H4_9SPHN</name>
<evidence type="ECO:0000256" key="1">
    <source>
        <dbReference type="ARBA" id="ARBA00023125"/>
    </source>
</evidence>
<dbReference type="Pfam" id="PF00440">
    <property type="entry name" value="TetR_N"/>
    <property type="match status" value="1"/>
</dbReference>
<dbReference type="GO" id="GO:0000976">
    <property type="term" value="F:transcription cis-regulatory region binding"/>
    <property type="evidence" value="ECO:0007669"/>
    <property type="project" value="TreeGrafter"/>
</dbReference>
<keyword evidence="5" id="KW-1185">Reference proteome</keyword>
<organism evidence="4 5">
    <name type="scientific">Edaphosphingomonas laterariae</name>
    <dbReference type="NCBI Taxonomy" id="861865"/>
    <lineage>
        <taxon>Bacteria</taxon>
        <taxon>Pseudomonadati</taxon>
        <taxon>Pseudomonadota</taxon>
        <taxon>Alphaproteobacteria</taxon>
        <taxon>Sphingomonadales</taxon>
        <taxon>Rhizorhabdaceae</taxon>
        <taxon>Edaphosphingomonas</taxon>
    </lineage>
</organism>
<dbReference type="Proteomes" id="UP000198281">
    <property type="component" value="Unassembled WGS sequence"/>
</dbReference>
<dbReference type="SUPFAM" id="SSF48498">
    <property type="entry name" value="Tetracyclin repressor-like, C-terminal domain"/>
    <property type="match status" value="1"/>
</dbReference>
<dbReference type="InterPro" id="IPR001647">
    <property type="entry name" value="HTH_TetR"/>
</dbReference>
<evidence type="ECO:0000259" key="3">
    <source>
        <dbReference type="PROSITE" id="PS50977"/>
    </source>
</evidence>
<accession>A0A239H2H4</accession>
<dbReference type="SUPFAM" id="SSF46689">
    <property type="entry name" value="Homeodomain-like"/>
    <property type="match status" value="1"/>
</dbReference>
<keyword evidence="1 2" id="KW-0238">DNA-binding</keyword>
<sequence>MDISGHQQAGEGRGVQEGVKERLFLTAEKLIADNGFEAVTTRDITARADANIAAINYHYGSKGALLLEIFRARATELNRERGALLRAATTDAQPEVRAVLRALIEPSILWPNEARRIALRFLNRARSEGPAEMRDIIRKDVGHLSRFADALHAAMPQLPKSEIAWRLHFALGVLHHNSDADYERLAILSGGACDPGDREALLERVLDFIAAGFAA</sequence>
<dbReference type="InterPro" id="IPR050109">
    <property type="entry name" value="HTH-type_TetR-like_transc_reg"/>
</dbReference>
<dbReference type="Pfam" id="PF17939">
    <property type="entry name" value="TetR_C_30"/>
    <property type="match status" value="1"/>
</dbReference>
<dbReference type="PROSITE" id="PS50977">
    <property type="entry name" value="HTH_TETR_2"/>
    <property type="match status" value="1"/>
</dbReference>
<dbReference type="InterPro" id="IPR041586">
    <property type="entry name" value="PsrA_TetR_C"/>
</dbReference>
<feature type="DNA-binding region" description="H-T-H motif" evidence="2">
    <location>
        <begin position="40"/>
        <end position="59"/>
    </location>
</feature>
<evidence type="ECO:0000313" key="5">
    <source>
        <dbReference type="Proteomes" id="UP000198281"/>
    </source>
</evidence>
<protein>
    <submittedName>
        <fullName evidence="4">Transcriptional regulator, TetR family</fullName>
    </submittedName>
</protein>
<evidence type="ECO:0000313" key="4">
    <source>
        <dbReference type="EMBL" id="SNS75676.1"/>
    </source>
</evidence>
<dbReference type="PANTHER" id="PTHR30055:SF235">
    <property type="entry name" value="TRANSCRIPTIONAL REGULATORY PROTEIN"/>
    <property type="match status" value="1"/>
</dbReference>
<dbReference type="PANTHER" id="PTHR30055">
    <property type="entry name" value="HTH-TYPE TRANSCRIPTIONAL REGULATOR RUTR"/>
    <property type="match status" value="1"/>
</dbReference>
<feature type="domain" description="HTH tetR-type" evidence="3">
    <location>
        <begin position="17"/>
        <end position="77"/>
    </location>
</feature>
<dbReference type="EMBL" id="FZOS01000015">
    <property type="protein sequence ID" value="SNS75676.1"/>
    <property type="molecule type" value="Genomic_DNA"/>
</dbReference>
<dbReference type="RefSeq" id="WP_179220841.1">
    <property type="nucleotide sequence ID" value="NZ_FZOS01000015.1"/>
</dbReference>
<dbReference type="Gene3D" id="1.10.357.10">
    <property type="entry name" value="Tetracycline Repressor, domain 2"/>
    <property type="match status" value="1"/>
</dbReference>